<evidence type="ECO:0000313" key="3">
    <source>
        <dbReference type="Proteomes" id="UP001259572"/>
    </source>
</evidence>
<reference evidence="2 3" key="1">
    <citation type="submission" date="2023-05" db="EMBL/GenBank/DDBJ databases">
        <authorList>
            <person name="Guo Y."/>
        </authorList>
    </citation>
    <scope>NUCLEOTIDE SEQUENCE [LARGE SCALE GENOMIC DNA]</scope>
    <source>
        <strain evidence="2 3">GR2756</strain>
    </source>
</reference>
<proteinExistence type="predicted"/>
<dbReference type="InterPro" id="IPR005493">
    <property type="entry name" value="RraA/RraA-like"/>
</dbReference>
<comment type="caution">
    <text evidence="2">The sequence shown here is derived from an EMBL/GenBank/DDBJ whole genome shotgun (WGS) entry which is preliminary data.</text>
</comment>
<dbReference type="EMBL" id="JAVUPU010000002">
    <property type="protein sequence ID" value="MDT9598486.1"/>
    <property type="molecule type" value="Genomic_DNA"/>
</dbReference>
<dbReference type="Gene3D" id="3.50.30.40">
    <property type="entry name" value="Ribonuclease E inhibitor RraA/RraA-like"/>
    <property type="match status" value="1"/>
</dbReference>
<evidence type="ECO:0000313" key="2">
    <source>
        <dbReference type="EMBL" id="MDT9598486.1"/>
    </source>
</evidence>
<organism evidence="2 3">
    <name type="scientific">Sphingosinicella rhizophila</name>
    <dbReference type="NCBI Taxonomy" id="3050082"/>
    <lineage>
        <taxon>Bacteria</taxon>
        <taxon>Pseudomonadati</taxon>
        <taxon>Pseudomonadota</taxon>
        <taxon>Alphaproteobacteria</taxon>
        <taxon>Sphingomonadales</taxon>
        <taxon>Sphingosinicellaceae</taxon>
        <taxon>Sphingosinicella</taxon>
    </lineage>
</organism>
<dbReference type="Pfam" id="PF03737">
    <property type="entry name" value="RraA-like"/>
    <property type="match status" value="1"/>
</dbReference>
<feature type="region of interest" description="Disordered" evidence="1">
    <location>
        <begin position="1"/>
        <end position="29"/>
    </location>
</feature>
<keyword evidence="3" id="KW-1185">Reference proteome</keyword>
<dbReference type="SUPFAM" id="SSF89562">
    <property type="entry name" value="RraA-like"/>
    <property type="match status" value="1"/>
</dbReference>
<dbReference type="InterPro" id="IPR036704">
    <property type="entry name" value="RraA/RraA-like_sf"/>
</dbReference>
<gene>
    <name evidence="2" type="ORF">RQX22_05930</name>
</gene>
<protein>
    <submittedName>
        <fullName evidence="2">Uncharacterized protein</fullName>
    </submittedName>
</protein>
<sequence>MRSAENPGIGPFRPLRLGSSRASRRKRRALSRCDRASAKAEVLVIDNGGRTDEACVGDLVALEADLVHLSGMVIWGLLRDTQERLRIGMPTFSMGSFPSGLRRVDRRSVDDLAGAQIGEWRVDGGDIAAADGDGILFLPVEQGDTIACAADDIKRMEQGCAEAMCAGTSLASSCIWTPIGRTSIVIPTWISATS</sequence>
<name>A0ABU3Q4Z8_9SPHN</name>
<dbReference type="RefSeq" id="WP_315724533.1">
    <property type="nucleotide sequence ID" value="NZ_JAVUPU010000002.1"/>
</dbReference>
<accession>A0ABU3Q4Z8</accession>
<dbReference type="Proteomes" id="UP001259572">
    <property type="component" value="Unassembled WGS sequence"/>
</dbReference>
<evidence type="ECO:0000256" key="1">
    <source>
        <dbReference type="SAM" id="MobiDB-lite"/>
    </source>
</evidence>